<evidence type="ECO:0000313" key="2">
    <source>
        <dbReference type="EMBL" id="AFU98227.1"/>
    </source>
</evidence>
<keyword evidence="3" id="KW-1185">Reference proteome</keyword>
<dbReference type="InterPro" id="IPR008312">
    <property type="entry name" value="T6SS_TssB1"/>
</dbReference>
<dbReference type="PANTHER" id="PTHR35565:SF1">
    <property type="entry name" value="TYPE VI SECRETION SYSTEM CONTRACTILE SHEATH LARGE SUBUNIT"/>
    <property type="match status" value="1"/>
</dbReference>
<dbReference type="Proteomes" id="UP000000466">
    <property type="component" value="Chromosome"/>
</dbReference>
<accession>K4KWE2</accession>
<name>K4KWE2_SIMAS</name>
<gene>
    <name evidence="2" type="ordered locus">M5M_05110</name>
</gene>
<reference evidence="2 3" key="1">
    <citation type="journal article" date="2013" name="Genome Announc.">
        <title>Complete genome sequence of Simiduia agarivorans SA1(T), a marine bacterium able to degrade a variety of polysaccharides.</title>
        <authorList>
            <person name="Lin S.Y."/>
            <person name="Shieh W.Y."/>
            <person name="Chen J.S."/>
            <person name="Tang S.L."/>
        </authorList>
    </citation>
    <scope>NUCLEOTIDE SEQUENCE [LARGE SCALE GENOMIC DNA]</scope>
    <source>
        <strain evidence="3">DSM 21679 / JCM 13881 / BCRC 17597 / SA1</strain>
    </source>
</reference>
<dbReference type="InterPro" id="IPR044031">
    <property type="entry name" value="TssC1_N"/>
</dbReference>
<dbReference type="OrthoDB" id="9789942at2"/>
<dbReference type="Pfam" id="PF05943">
    <property type="entry name" value="VipB"/>
    <property type="match status" value="1"/>
</dbReference>
<dbReference type="Pfam" id="PF05591">
    <property type="entry name" value="T6SS_VipA"/>
    <property type="match status" value="1"/>
</dbReference>
<dbReference type="eggNOG" id="COG3516">
    <property type="taxonomic scope" value="Bacteria"/>
</dbReference>
<dbReference type="AlphaFoldDB" id="K4KWE2"/>
<protein>
    <recommendedName>
        <fullName evidence="1">TssC1 N-terminal domain-containing protein</fullName>
    </recommendedName>
</protein>
<dbReference type="KEGG" id="saga:M5M_05110"/>
<dbReference type="HOGENOM" id="CLU_026156_1_0_6"/>
<dbReference type="STRING" id="1117647.M5M_05110"/>
<dbReference type="InterPro" id="IPR010269">
    <property type="entry name" value="T6SS_TssC-like"/>
</dbReference>
<sequence>MTRASIHTGGIVFGSGDDLHSPKALPTDDAGMPLHILLMADLGGTGSRRETPLSERKILEINRDNFEQRFSALNVALDLPNEDESLGFAEFDHLHPDYLYTNTALFKQLRALKQQLANPATFNTALQQLTGEDTPVAPALFDQLLAGAQSGDSHDLLDQVRDPDALIRSIVSPFIEPAEDPRAAPLVASVEQASQQALRKLMHRGGFKRLEANWRALDFLCRNIQSSAQLKLFVLDISEAELREQFNRSNDITETEIYRRTVAEPSQPGGVPYSVLLSDITLQDRVEDIRVAAGLSALAVYSDGIALISGSERIAGCESLSTTPDPRDWTHQSDAEFLQLWSVLRAEPQAESLLIAAPRFLLRLPYGAKTAPLEYLAFEELDHQAPHENYLWSPGAYLAALLIANTFEQNYWDFSDRVLNQVNDLPLHIRPDEDGDPIAQAVAEIYMTDTTASALINAGLCPLRSVKNEAAVRVPQLVSAASPATPVLAAISA</sequence>
<dbReference type="eggNOG" id="COG3517">
    <property type="taxonomic scope" value="Bacteria"/>
</dbReference>
<evidence type="ECO:0000259" key="1">
    <source>
        <dbReference type="Pfam" id="PF05943"/>
    </source>
</evidence>
<feature type="domain" description="TssC1 N-terminal" evidence="1">
    <location>
        <begin position="186"/>
        <end position="470"/>
    </location>
</feature>
<evidence type="ECO:0000313" key="3">
    <source>
        <dbReference type="Proteomes" id="UP000000466"/>
    </source>
</evidence>
<dbReference type="RefSeq" id="WP_015046400.1">
    <property type="nucleotide sequence ID" value="NC_018868.3"/>
</dbReference>
<dbReference type="PANTHER" id="PTHR35565">
    <property type="entry name" value="CYTOPLASMIC PROTEIN-RELATED"/>
    <property type="match status" value="1"/>
</dbReference>
<proteinExistence type="predicted"/>
<organism evidence="2 3">
    <name type="scientific">Simiduia agarivorans (strain DSM 21679 / JCM 13881 / BCRC 17597 / SA1)</name>
    <dbReference type="NCBI Taxonomy" id="1117647"/>
    <lineage>
        <taxon>Bacteria</taxon>
        <taxon>Pseudomonadati</taxon>
        <taxon>Pseudomonadota</taxon>
        <taxon>Gammaproteobacteria</taxon>
        <taxon>Cellvibrionales</taxon>
        <taxon>Cellvibrionaceae</taxon>
        <taxon>Simiduia</taxon>
    </lineage>
</organism>
<dbReference type="EMBL" id="CP003746">
    <property type="protein sequence ID" value="AFU98227.1"/>
    <property type="molecule type" value="Genomic_DNA"/>
</dbReference>